<sequence>MPASEKEPPTTQGPLQGTASSGSLWPPAHLKASESELSIEPRTDSDGRYRIGFIEPPPEAPQKDDAQQLDVGGGSLKFDNLGPMVVNSDGTLSRIGNWSSMTDAEKERTLRVLGKRNRLRVADLKQHEST</sequence>
<dbReference type="HOGENOM" id="CLU_093522_3_2_1"/>
<feature type="compositionally biased region" description="Polar residues" evidence="1">
    <location>
        <begin position="9"/>
        <end position="23"/>
    </location>
</feature>
<dbReference type="PANTHER" id="PTHR39474">
    <property type="entry name" value="UNNAMED PRODUCT"/>
    <property type="match status" value="1"/>
</dbReference>
<accession>A0A066VBX5</accession>
<proteinExistence type="predicted"/>
<protein>
    <submittedName>
        <fullName evidence="2">Uncharacterized protein</fullName>
    </submittedName>
</protein>
<keyword evidence="3" id="KW-1185">Reference proteome</keyword>
<dbReference type="AlphaFoldDB" id="A0A066VBX5"/>
<feature type="region of interest" description="Disordered" evidence="1">
    <location>
        <begin position="1"/>
        <end position="82"/>
    </location>
</feature>
<dbReference type="Proteomes" id="UP000027361">
    <property type="component" value="Unassembled WGS sequence"/>
</dbReference>
<feature type="compositionally biased region" description="Basic and acidic residues" evidence="1">
    <location>
        <begin position="31"/>
        <end position="49"/>
    </location>
</feature>
<dbReference type="RefSeq" id="XP_013240970.1">
    <property type="nucleotide sequence ID" value="XM_013385516.1"/>
</dbReference>
<evidence type="ECO:0000256" key="1">
    <source>
        <dbReference type="SAM" id="MobiDB-lite"/>
    </source>
</evidence>
<dbReference type="PANTHER" id="PTHR39474:SF1">
    <property type="entry name" value="FUNGAL SPECIFIC TRANSCRIPTION FACTOR"/>
    <property type="match status" value="1"/>
</dbReference>
<dbReference type="EMBL" id="JMSN01000107">
    <property type="protein sequence ID" value="KDN39247.1"/>
    <property type="molecule type" value="Genomic_DNA"/>
</dbReference>
<evidence type="ECO:0000313" key="3">
    <source>
        <dbReference type="Proteomes" id="UP000027361"/>
    </source>
</evidence>
<gene>
    <name evidence="2" type="ORF">K437DRAFT_250848</name>
</gene>
<evidence type="ECO:0000313" key="2">
    <source>
        <dbReference type="EMBL" id="KDN39247.1"/>
    </source>
</evidence>
<reference evidence="2 3" key="1">
    <citation type="submission" date="2014-05" db="EMBL/GenBank/DDBJ databases">
        <title>Draft genome sequence of a rare smut relative, Tilletiaria anomala UBC 951.</title>
        <authorList>
            <consortium name="DOE Joint Genome Institute"/>
            <person name="Toome M."/>
            <person name="Kuo A."/>
            <person name="Henrissat B."/>
            <person name="Lipzen A."/>
            <person name="Tritt A."/>
            <person name="Yoshinaga Y."/>
            <person name="Zane M."/>
            <person name="Barry K."/>
            <person name="Grigoriev I.V."/>
            <person name="Spatafora J.W."/>
            <person name="Aimea M.C."/>
        </authorList>
    </citation>
    <scope>NUCLEOTIDE SEQUENCE [LARGE SCALE GENOMIC DNA]</scope>
    <source>
        <strain evidence="2 3">UBC 951</strain>
    </source>
</reference>
<dbReference type="STRING" id="1037660.A0A066VBX5"/>
<comment type="caution">
    <text evidence="2">The sequence shown here is derived from an EMBL/GenBank/DDBJ whole genome shotgun (WGS) entry which is preliminary data.</text>
</comment>
<dbReference type="InParanoid" id="A0A066VBX5"/>
<name>A0A066VBX5_TILAU</name>
<dbReference type="OrthoDB" id="4590138at2759"/>
<dbReference type="GeneID" id="25263368"/>
<organism evidence="2 3">
    <name type="scientific">Tilletiaria anomala (strain ATCC 24038 / CBS 436.72 / UBC 951)</name>
    <dbReference type="NCBI Taxonomy" id="1037660"/>
    <lineage>
        <taxon>Eukaryota</taxon>
        <taxon>Fungi</taxon>
        <taxon>Dikarya</taxon>
        <taxon>Basidiomycota</taxon>
        <taxon>Ustilaginomycotina</taxon>
        <taxon>Exobasidiomycetes</taxon>
        <taxon>Georgefischeriales</taxon>
        <taxon>Tilletiariaceae</taxon>
        <taxon>Tilletiaria</taxon>
    </lineage>
</organism>